<sequence>MKYVILVSHGTFAPGLQNAVSMLAGSNREDFRSTGLKDGMGSDEFAGHVRECLKGITAEDEILLLGDIVGGSPLTTAANVIAQEGLMGVTSMMGGMNLPLVLSAVLEKDSMDTAELTKMILEESREQIKQFEVECEDAEEDI</sequence>
<dbReference type="GO" id="GO:0016020">
    <property type="term" value="C:membrane"/>
    <property type="evidence" value="ECO:0007669"/>
    <property type="project" value="InterPro"/>
</dbReference>
<dbReference type="InterPro" id="IPR036662">
    <property type="entry name" value="PTS_EIIA_man-typ_sf"/>
</dbReference>
<name>A0A9D2AW33_9FIRM</name>
<dbReference type="InterPro" id="IPR004701">
    <property type="entry name" value="PTS_EIIA_man-typ"/>
</dbReference>
<dbReference type="GO" id="GO:0016740">
    <property type="term" value="F:transferase activity"/>
    <property type="evidence" value="ECO:0007669"/>
    <property type="project" value="UniProtKB-KW"/>
</dbReference>
<keyword evidence="1" id="KW-0808">Transferase</keyword>
<dbReference type="SUPFAM" id="SSF53062">
    <property type="entry name" value="PTS system fructose IIA component-like"/>
    <property type="match status" value="1"/>
</dbReference>
<dbReference type="Pfam" id="PF03610">
    <property type="entry name" value="EIIA-man"/>
    <property type="match status" value="1"/>
</dbReference>
<accession>A0A9D2AW33</accession>
<dbReference type="Proteomes" id="UP000886780">
    <property type="component" value="Unassembled WGS sequence"/>
</dbReference>
<dbReference type="PROSITE" id="PS51096">
    <property type="entry name" value="PTS_EIIA_TYPE_4"/>
    <property type="match status" value="1"/>
</dbReference>
<reference evidence="3" key="2">
    <citation type="submission" date="2021-04" db="EMBL/GenBank/DDBJ databases">
        <authorList>
            <person name="Gilroy R."/>
        </authorList>
    </citation>
    <scope>NUCLEOTIDE SEQUENCE</scope>
    <source>
        <strain evidence="3">ChiGjej4B4-12881</strain>
    </source>
</reference>
<dbReference type="EMBL" id="DXEU01000009">
    <property type="protein sequence ID" value="HIX51264.1"/>
    <property type="molecule type" value="Genomic_DNA"/>
</dbReference>
<evidence type="ECO:0000313" key="4">
    <source>
        <dbReference type="Proteomes" id="UP000886780"/>
    </source>
</evidence>
<dbReference type="GO" id="GO:0009401">
    <property type="term" value="P:phosphoenolpyruvate-dependent sugar phosphotransferase system"/>
    <property type="evidence" value="ECO:0007669"/>
    <property type="project" value="InterPro"/>
</dbReference>
<evidence type="ECO:0000313" key="3">
    <source>
        <dbReference type="EMBL" id="HIX51264.1"/>
    </source>
</evidence>
<comment type="caution">
    <text evidence="3">The sequence shown here is derived from an EMBL/GenBank/DDBJ whole genome shotgun (WGS) entry which is preliminary data.</text>
</comment>
<dbReference type="InterPro" id="IPR051471">
    <property type="entry name" value="Bacterial_PTS_sugar_comp"/>
</dbReference>
<proteinExistence type="predicted"/>
<dbReference type="AlphaFoldDB" id="A0A9D2AW33"/>
<dbReference type="Gene3D" id="3.40.50.510">
    <property type="entry name" value="Phosphotransferase system, mannose-type IIA component"/>
    <property type="match status" value="1"/>
</dbReference>
<reference evidence="3" key="1">
    <citation type="journal article" date="2021" name="PeerJ">
        <title>Extensive microbial diversity within the chicken gut microbiome revealed by metagenomics and culture.</title>
        <authorList>
            <person name="Gilroy R."/>
            <person name="Ravi A."/>
            <person name="Getino M."/>
            <person name="Pursley I."/>
            <person name="Horton D.L."/>
            <person name="Alikhan N.F."/>
            <person name="Baker D."/>
            <person name="Gharbi K."/>
            <person name="Hall N."/>
            <person name="Watson M."/>
            <person name="Adriaenssens E.M."/>
            <person name="Foster-Nyarko E."/>
            <person name="Jarju S."/>
            <person name="Secka A."/>
            <person name="Antonio M."/>
            <person name="Oren A."/>
            <person name="Chaudhuri R.R."/>
            <person name="La Ragione R."/>
            <person name="Hildebrand F."/>
            <person name="Pallen M.J."/>
        </authorList>
    </citation>
    <scope>NUCLEOTIDE SEQUENCE</scope>
    <source>
        <strain evidence="3">ChiGjej4B4-12881</strain>
    </source>
</reference>
<protein>
    <submittedName>
        <fullName evidence="3">PTS fructose transporter subunit IIA</fullName>
    </submittedName>
</protein>
<evidence type="ECO:0000256" key="1">
    <source>
        <dbReference type="ARBA" id="ARBA00022679"/>
    </source>
</evidence>
<organism evidence="3 4">
    <name type="scientific">Candidatus Lachnoclostridium stercoripullorum</name>
    <dbReference type="NCBI Taxonomy" id="2838635"/>
    <lineage>
        <taxon>Bacteria</taxon>
        <taxon>Bacillati</taxon>
        <taxon>Bacillota</taxon>
        <taxon>Clostridia</taxon>
        <taxon>Lachnospirales</taxon>
        <taxon>Lachnospiraceae</taxon>
    </lineage>
</organism>
<dbReference type="PANTHER" id="PTHR33799:SF1">
    <property type="entry name" value="PTS SYSTEM MANNOSE-SPECIFIC EIIAB COMPONENT-RELATED"/>
    <property type="match status" value="1"/>
</dbReference>
<evidence type="ECO:0000259" key="2">
    <source>
        <dbReference type="PROSITE" id="PS51096"/>
    </source>
</evidence>
<dbReference type="PANTHER" id="PTHR33799">
    <property type="entry name" value="PTS PERMEASE-RELATED-RELATED"/>
    <property type="match status" value="1"/>
</dbReference>
<gene>
    <name evidence="3" type="ORF">IAA28_00485</name>
</gene>
<feature type="domain" description="PTS EIIA type-4" evidence="2">
    <location>
        <begin position="1"/>
        <end position="128"/>
    </location>
</feature>